<dbReference type="InterPro" id="IPR027463">
    <property type="entry name" value="AcrB_DN_DC_subdom"/>
</dbReference>
<evidence type="ECO:0000256" key="1">
    <source>
        <dbReference type="SAM" id="Phobius"/>
    </source>
</evidence>
<keyword evidence="1" id="KW-0812">Transmembrane</keyword>
<dbReference type="Gene3D" id="3.30.70.1430">
    <property type="entry name" value="Multidrug efflux transporter AcrB pore domain"/>
    <property type="match status" value="2"/>
</dbReference>
<gene>
    <name evidence="2" type="ORF">ACFSKU_18865</name>
</gene>
<dbReference type="Gene3D" id="3.30.2090.10">
    <property type="entry name" value="Multidrug efflux transporter AcrB TolC docking domain, DN and DC subdomains"/>
    <property type="match status" value="2"/>
</dbReference>
<dbReference type="InterPro" id="IPR001036">
    <property type="entry name" value="Acrflvin-R"/>
</dbReference>
<feature type="transmembrane region" description="Helical" evidence="1">
    <location>
        <begin position="858"/>
        <end position="881"/>
    </location>
</feature>
<feature type="transmembrane region" description="Helical" evidence="1">
    <location>
        <begin position="12"/>
        <end position="29"/>
    </location>
</feature>
<feature type="transmembrane region" description="Helical" evidence="1">
    <location>
        <begin position="431"/>
        <end position="451"/>
    </location>
</feature>
<evidence type="ECO:0000313" key="3">
    <source>
        <dbReference type="Proteomes" id="UP001597369"/>
    </source>
</evidence>
<protein>
    <submittedName>
        <fullName evidence="2">Efflux RND transporter permease subunit</fullName>
    </submittedName>
</protein>
<dbReference type="SUPFAM" id="SSF82714">
    <property type="entry name" value="Multidrug efflux transporter AcrB TolC docking domain, DN and DC subdomains"/>
    <property type="match status" value="2"/>
</dbReference>
<dbReference type="Gene3D" id="3.30.70.1320">
    <property type="entry name" value="Multidrug efflux transporter AcrB pore domain like"/>
    <property type="match status" value="1"/>
</dbReference>
<keyword evidence="1" id="KW-0472">Membrane</keyword>
<name>A0ABW4X1X3_9BACT</name>
<keyword evidence="1" id="KW-1133">Transmembrane helix</keyword>
<dbReference type="Gene3D" id="1.20.1640.10">
    <property type="entry name" value="Multidrug efflux transporter AcrB transmembrane domain"/>
    <property type="match status" value="2"/>
</dbReference>
<keyword evidence="3" id="KW-1185">Reference proteome</keyword>
<dbReference type="EMBL" id="JBHUHV010000058">
    <property type="protein sequence ID" value="MFD2068959.1"/>
    <property type="molecule type" value="Genomic_DNA"/>
</dbReference>
<dbReference type="Gene3D" id="3.30.70.1440">
    <property type="entry name" value="Multidrug efflux transporter AcrB pore domain"/>
    <property type="match status" value="1"/>
</dbReference>
<dbReference type="Pfam" id="PF00873">
    <property type="entry name" value="ACR_tran"/>
    <property type="match status" value="1"/>
</dbReference>
<feature type="transmembrane region" description="Helical" evidence="1">
    <location>
        <begin position="914"/>
        <end position="935"/>
    </location>
</feature>
<sequence length="1052" mass="114410">MSITELSIKRPALIIVIFTVLGILGIISYNQLSYNLLPKFDAPVMTVATIYPGAAAGEVETSVTKKVEDALSSLENLDKIQSTSQEGVSIVIVRLKQDADINQSVQDAQQKVNGILATLPDDVDAPTISKFSTDDLPILRLGVTSDMKPTEFYKLIEDRIQPALAKAEGVGQIQIIGGDQREIQVNVDPERLRAYNLSINQVMQTVISANQDFPTGKVENTNQQYSLRVAAKFTSLDQINNLVVSYQPNGSRITVGDVAEVVDGVAERTTLNRINGRSSIGLSIQKQTDANAVEVSRLVKVQIAEIERMYADQNLKFSIASDSSVYTLASADAVMHDLMLAVVIVAFVMLIFLHSLRSSLIVMVALPTSMISTFILMYVAGFSLNLMTLMALSLVVGILVDDSIVVLENIYRHMEMGKDKRTAALEGRNEIGFTAMAITLVDVVVFLPLSLVPGLIGNIVREFSLVIVFSTLMSLFVSFTITPMLASRFGKLDHFTKNTLWGRISLGFESWFKGLQDSYGNILKWSLSHRWVVYLAVVVLFIGSVALVPAGFIGSEFTAQSDQGELVVQLEMEPQTTLYQNNQITAQVEKMIMEHPEVEKVFSNVGYGSSQMSGTSTNYLSEITVILVDKTERAVGIDEFGDQLKDEIQKLPGVKAKAAPTGITGNANNAPIQIILKGAELENVQQAANTVLNVTKGVAGTTDVEFSIEDPRPELQVHIDRERMAALGLNVADVGSTLRTAFSGNDDSKYREGGYEYDINVSLDRFNRSNLEDVSNLTFMNNQGQLVTLSQFATVTQELGASKLERNDRMTSISVNAQVVGRPVGTVGAEIQQAMASKDLPNGVTIEYGGQLEQQGDAFGSLGLAMLIAVIFVYLIMVALYDSFIYPFIVLFSLPVALIGALLALALAFENLSIFSMIGMIMLMGLVAKNAILLVDFTNNLKAEGMPVREALIEAGRERLRPILMTTLAMVFGMLPIALASGAGAETKNGLAWVIIGGLTSSLLLTLVLVPSVYLTVENAIGKIKTRFGKKTDDLSPSFNTPAHVIAERNQE</sequence>
<feature type="transmembrane region" description="Helical" evidence="1">
    <location>
        <begin position="531"/>
        <end position="553"/>
    </location>
</feature>
<dbReference type="PANTHER" id="PTHR32063:SF0">
    <property type="entry name" value="SWARMING MOTILITY PROTEIN SWRC"/>
    <property type="match status" value="1"/>
</dbReference>
<feature type="transmembrane region" description="Helical" evidence="1">
    <location>
        <begin position="888"/>
        <end position="908"/>
    </location>
</feature>
<dbReference type="PRINTS" id="PR00702">
    <property type="entry name" value="ACRIFLAVINRP"/>
</dbReference>
<dbReference type="PANTHER" id="PTHR32063">
    <property type="match status" value="1"/>
</dbReference>
<dbReference type="SUPFAM" id="SSF82693">
    <property type="entry name" value="Multidrug efflux transporter AcrB pore domain, PN1, PN2, PC1 and PC2 subdomains"/>
    <property type="match status" value="3"/>
</dbReference>
<comment type="caution">
    <text evidence="2">The sequence shown here is derived from an EMBL/GenBank/DDBJ whole genome shotgun (WGS) entry which is preliminary data.</text>
</comment>
<reference evidence="3" key="1">
    <citation type="journal article" date="2019" name="Int. J. Syst. Evol. Microbiol.">
        <title>The Global Catalogue of Microorganisms (GCM) 10K type strain sequencing project: providing services to taxonomists for standard genome sequencing and annotation.</title>
        <authorList>
            <consortium name="The Broad Institute Genomics Platform"/>
            <consortium name="The Broad Institute Genome Sequencing Center for Infectious Disease"/>
            <person name="Wu L."/>
            <person name="Ma J."/>
        </authorList>
    </citation>
    <scope>NUCLEOTIDE SEQUENCE [LARGE SCALE GENOMIC DNA]</scope>
    <source>
        <strain evidence="3">JCM 16545</strain>
    </source>
</reference>
<accession>A0ABW4X1X3</accession>
<feature type="transmembrane region" description="Helical" evidence="1">
    <location>
        <begin position="991"/>
        <end position="1017"/>
    </location>
</feature>
<dbReference type="RefSeq" id="WP_229957611.1">
    <property type="nucleotide sequence ID" value="NZ_JAJJWI010000001.1"/>
</dbReference>
<proteinExistence type="predicted"/>
<feature type="transmembrane region" description="Helical" evidence="1">
    <location>
        <begin position="963"/>
        <end position="985"/>
    </location>
</feature>
<feature type="transmembrane region" description="Helical" evidence="1">
    <location>
        <begin position="463"/>
        <end position="486"/>
    </location>
</feature>
<evidence type="ECO:0000313" key="2">
    <source>
        <dbReference type="EMBL" id="MFD2068959.1"/>
    </source>
</evidence>
<feature type="transmembrane region" description="Helical" evidence="1">
    <location>
        <begin position="360"/>
        <end position="380"/>
    </location>
</feature>
<organism evidence="2 3">
    <name type="scientific">Pontibacter silvestris</name>
    <dbReference type="NCBI Taxonomy" id="2305183"/>
    <lineage>
        <taxon>Bacteria</taxon>
        <taxon>Pseudomonadati</taxon>
        <taxon>Bacteroidota</taxon>
        <taxon>Cytophagia</taxon>
        <taxon>Cytophagales</taxon>
        <taxon>Hymenobacteraceae</taxon>
        <taxon>Pontibacter</taxon>
    </lineage>
</organism>
<feature type="transmembrane region" description="Helical" evidence="1">
    <location>
        <begin position="386"/>
        <end position="410"/>
    </location>
</feature>
<feature type="transmembrane region" description="Helical" evidence="1">
    <location>
        <begin position="333"/>
        <end position="353"/>
    </location>
</feature>
<dbReference type="SUPFAM" id="SSF82866">
    <property type="entry name" value="Multidrug efflux transporter AcrB transmembrane domain"/>
    <property type="match status" value="2"/>
</dbReference>
<dbReference type="Proteomes" id="UP001597369">
    <property type="component" value="Unassembled WGS sequence"/>
</dbReference>